<sequence>MFSFKCNTLINAQLAGSLQSLTVTRPDIAFATNVICQHMHAPTTYDHQLLKRLLRYIKGTLHYGLPLSKGELKLTTYSDADWAADMDERKFVSGFCTYLGSNLILWSVKKQATVARSSTEAEYRALAAATSDVLWLRRLMADFHVPRSQATSIFCDNISTLTLAHNPVFHARTKHIEIDHHFISDRIRHNTIDVSHISSLDQPADILTKPLSATRFSSLRDKLTIC</sequence>
<dbReference type="PANTHER" id="PTHR11439">
    <property type="entry name" value="GAG-POL-RELATED RETROTRANSPOSON"/>
    <property type="match status" value="1"/>
</dbReference>
<dbReference type="EMBL" id="JAGYWB010000002">
    <property type="protein sequence ID" value="KAI0529694.1"/>
    <property type="molecule type" value="Genomic_DNA"/>
</dbReference>
<dbReference type="CDD" id="cd09272">
    <property type="entry name" value="RNase_HI_RT_Ty1"/>
    <property type="match status" value="1"/>
</dbReference>
<dbReference type="PANTHER" id="PTHR11439:SF483">
    <property type="entry name" value="PEPTIDE SYNTHASE GLIP-LIKE, PUTATIVE (AFU_ORTHOLOGUE AFUA_3G12920)-RELATED"/>
    <property type="match status" value="1"/>
</dbReference>
<dbReference type="OrthoDB" id="780992at2759"/>
<dbReference type="SUPFAM" id="SSF56672">
    <property type="entry name" value="DNA/RNA polymerases"/>
    <property type="match status" value="1"/>
</dbReference>
<protein>
    <recommendedName>
        <fullName evidence="3">Mitochondrial protein</fullName>
    </recommendedName>
</protein>
<reference evidence="1" key="1">
    <citation type="journal article" date="2022" name="Front. Genet.">
        <title>Chromosome-Scale Assembly of the Dendrobium nobile Genome Provides Insights Into the Molecular Mechanism of the Biosynthesis of the Medicinal Active Ingredient of Dendrobium.</title>
        <authorList>
            <person name="Xu Q."/>
            <person name="Niu S.-C."/>
            <person name="Li K.-L."/>
            <person name="Zheng P.-J."/>
            <person name="Zhang X.-J."/>
            <person name="Jia Y."/>
            <person name="Liu Y."/>
            <person name="Niu Y.-X."/>
            <person name="Yu L.-H."/>
            <person name="Chen D.-F."/>
            <person name="Zhang G.-Q."/>
        </authorList>
    </citation>
    <scope>NUCLEOTIDE SEQUENCE</scope>
    <source>
        <tissue evidence="1">Leaf</tissue>
    </source>
</reference>
<evidence type="ECO:0008006" key="3">
    <source>
        <dbReference type="Google" id="ProtNLM"/>
    </source>
</evidence>
<evidence type="ECO:0000313" key="1">
    <source>
        <dbReference type="EMBL" id="KAI0529694.1"/>
    </source>
</evidence>
<comment type="caution">
    <text evidence="1">The sequence shown here is derived from an EMBL/GenBank/DDBJ whole genome shotgun (WGS) entry which is preliminary data.</text>
</comment>
<keyword evidence="2" id="KW-1185">Reference proteome</keyword>
<dbReference type="Proteomes" id="UP000829196">
    <property type="component" value="Unassembled WGS sequence"/>
</dbReference>
<evidence type="ECO:0000313" key="2">
    <source>
        <dbReference type="Proteomes" id="UP000829196"/>
    </source>
</evidence>
<proteinExistence type="predicted"/>
<organism evidence="1 2">
    <name type="scientific">Dendrobium nobile</name>
    <name type="common">Orchid</name>
    <dbReference type="NCBI Taxonomy" id="94219"/>
    <lineage>
        <taxon>Eukaryota</taxon>
        <taxon>Viridiplantae</taxon>
        <taxon>Streptophyta</taxon>
        <taxon>Embryophyta</taxon>
        <taxon>Tracheophyta</taxon>
        <taxon>Spermatophyta</taxon>
        <taxon>Magnoliopsida</taxon>
        <taxon>Liliopsida</taxon>
        <taxon>Asparagales</taxon>
        <taxon>Orchidaceae</taxon>
        <taxon>Epidendroideae</taxon>
        <taxon>Malaxideae</taxon>
        <taxon>Dendrobiinae</taxon>
        <taxon>Dendrobium</taxon>
    </lineage>
</organism>
<name>A0A8T3CAH7_DENNO</name>
<dbReference type="InterPro" id="IPR043502">
    <property type="entry name" value="DNA/RNA_pol_sf"/>
</dbReference>
<accession>A0A8T3CAH7</accession>
<dbReference type="AlphaFoldDB" id="A0A8T3CAH7"/>
<gene>
    <name evidence="1" type="ORF">KFK09_002249</name>
</gene>